<protein>
    <recommendedName>
        <fullName evidence="2">Prohead core protein</fullName>
    </recommendedName>
</protein>
<sequence length="254" mass="28450">MSTKDLINAIASGDAQQIETTFETVMTEKISVALDAMRSSVAQNMFKEEVELEEEQLDELSKKTLDTYVKKARNSRDVNADIEDMKGISLKQKDDARAKIDKRQGGIYNAKKRLAKEEVEFTLEDYSVAELEDFMLSEDFEQLDELSKGTLGSYVKKAKTAIVGNAHVMGMNGTSEKTKAKAEKTVEKRAKGINKAVDKLTEDEEVVEEGYDSSGAYEKHDPKHPAFMKNYTKFKAANPKGNIGDFVAHMKKQK</sequence>
<name>A0A6J5KVX3_9CAUD</name>
<gene>
    <name evidence="1" type="ORF">UFOVP58_121</name>
</gene>
<dbReference type="EMBL" id="LR796186">
    <property type="protein sequence ID" value="CAB4125365.1"/>
    <property type="molecule type" value="Genomic_DNA"/>
</dbReference>
<reference evidence="1" key="1">
    <citation type="submission" date="2020-04" db="EMBL/GenBank/DDBJ databases">
        <authorList>
            <person name="Chiriac C."/>
            <person name="Salcher M."/>
            <person name="Ghai R."/>
            <person name="Kavagutti S V."/>
        </authorList>
    </citation>
    <scope>NUCLEOTIDE SEQUENCE</scope>
</reference>
<evidence type="ECO:0008006" key="2">
    <source>
        <dbReference type="Google" id="ProtNLM"/>
    </source>
</evidence>
<evidence type="ECO:0000313" key="1">
    <source>
        <dbReference type="EMBL" id="CAB4125365.1"/>
    </source>
</evidence>
<proteinExistence type="predicted"/>
<accession>A0A6J5KVX3</accession>
<organism evidence="1">
    <name type="scientific">uncultured Caudovirales phage</name>
    <dbReference type="NCBI Taxonomy" id="2100421"/>
    <lineage>
        <taxon>Viruses</taxon>
        <taxon>Duplodnaviria</taxon>
        <taxon>Heunggongvirae</taxon>
        <taxon>Uroviricota</taxon>
        <taxon>Caudoviricetes</taxon>
        <taxon>Peduoviridae</taxon>
        <taxon>Maltschvirus</taxon>
        <taxon>Maltschvirus maltsch</taxon>
    </lineage>
</organism>